<accession>A0ABQ3FKG4</accession>
<feature type="transmembrane region" description="Helical" evidence="1">
    <location>
        <begin position="31"/>
        <end position="51"/>
    </location>
</feature>
<comment type="caution">
    <text evidence="3">The sequence shown here is derived from an EMBL/GenBank/DDBJ whole genome shotgun (WGS) entry which is preliminary data.</text>
</comment>
<proteinExistence type="predicted"/>
<sequence>MDALQHPLLSRMFVMRDFFVSVQAPGGDVRYVVLIVLLIPALVAVGLWQQWPGSERVPSQYNPFAPFNVNDPLTPVTRFKLKALDQDPQRCLTALARAKAQGTIDYVEVGSPEIGACQLDHAVRVRSTSVQFSASFLASCPLALSWVVFERQRLQPLAREILGQDVARVDHVGSFACRNVYHRASGRRSEHATAEAFDVVGFRLGDGTRMTVSGHWQDEGPRGALLRRALEGSCDVFGNSLGPEYNAAHRDHFHLGMRGYGLCR</sequence>
<feature type="domain" description="Extensin-like C-terminal" evidence="2">
    <location>
        <begin position="91"/>
        <end position="264"/>
    </location>
</feature>
<evidence type="ECO:0000313" key="4">
    <source>
        <dbReference type="Proteomes" id="UP000604243"/>
    </source>
</evidence>
<evidence type="ECO:0000313" key="3">
    <source>
        <dbReference type="EMBL" id="GHC28097.1"/>
    </source>
</evidence>
<organism evidence="3 4">
    <name type="scientific">Kushneria pakistanensis</name>
    <dbReference type="NCBI Taxonomy" id="1508770"/>
    <lineage>
        <taxon>Bacteria</taxon>
        <taxon>Pseudomonadati</taxon>
        <taxon>Pseudomonadota</taxon>
        <taxon>Gammaproteobacteria</taxon>
        <taxon>Oceanospirillales</taxon>
        <taxon>Halomonadaceae</taxon>
        <taxon>Kushneria</taxon>
    </lineage>
</organism>
<dbReference type="Proteomes" id="UP000604243">
    <property type="component" value="Unassembled WGS sequence"/>
</dbReference>
<dbReference type="InterPro" id="IPR009683">
    <property type="entry name" value="Extensin-like_C"/>
</dbReference>
<gene>
    <name evidence="3" type="ORF">GCM10010082_21730</name>
</gene>
<keyword evidence="4" id="KW-1185">Reference proteome</keyword>
<keyword evidence="1" id="KW-1133">Transmembrane helix</keyword>
<name>A0ABQ3FKG4_9GAMM</name>
<evidence type="ECO:0000259" key="2">
    <source>
        <dbReference type="Pfam" id="PF06904"/>
    </source>
</evidence>
<keyword evidence="1" id="KW-0812">Transmembrane</keyword>
<dbReference type="EMBL" id="BMZM01000003">
    <property type="protein sequence ID" value="GHC28097.1"/>
    <property type="molecule type" value="Genomic_DNA"/>
</dbReference>
<evidence type="ECO:0000256" key="1">
    <source>
        <dbReference type="SAM" id="Phobius"/>
    </source>
</evidence>
<dbReference type="Pfam" id="PF06904">
    <property type="entry name" value="Extensin-like_C"/>
    <property type="match status" value="1"/>
</dbReference>
<reference evidence="4" key="1">
    <citation type="journal article" date="2019" name="Int. J. Syst. Evol. Microbiol.">
        <title>The Global Catalogue of Microorganisms (GCM) 10K type strain sequencing project: providing services to taxonomists for standard genome sequencing and annotation.</title>
        <authorList>
            <consortium name="The Broad Institute Genomics Platform"/>
            <consortium name="The Broad Institute Genome Sequencing Center for Infectious Disease"/>
            <person name="Wu L."/>
            <person name="Ma J."/>
        </authorList>
    </citation>
    <scope>NUCLEOTIDE SEQUENCE [LARGE SCALE GENOMIC DNA]</scope>
    <source>
        <strain evidence="4">KCTC 42082</strain>
    </source>
</reference>
<keyword evidence="1" id="KW-0472">Membrane</keyword>
<protein>
    <recommendedName>
        <fullName evidence="2">Extensin-like C-terminal domain-containing protein</fullName>
    </recommendedName>
</protein>